<evidence type="ECO:0000313" key="2">
    <source>
        <dbReference type="Proteomes" id="UP000253689"/>
    </source>
</evidence>
<name>A0A345DQC0_9MOLU</name>
<proteinExistence type="predicted"/>
<evidence type="ECO:0000313" key="1">
    <source>
        <dbReference type="EMBL" id="AXF96411.1"/>
    </source>
</evidence>
<dbReference type="EMBL" id="CP031088">
    <property type="protein sequence ID" value="AXF96411.1"/>
    <property type="molecule type" value="Genomic_DNA"/>
</dbReference>
<reference evidence="2" key="1">
    <citation type="submission" date="2018-07" db="EMBL/GenBank/DDBJ databases">
        <title>Complete Genome Sequence of Spiroplasma phoeniceum.</title>
        <authorList>
            <person name="Davis R.E."/>
            <person name="Shao J.Y."/>
            <person name="Zhao Y."/>
            <person name="Silver A."/>
            <person name="Stump z."/>
            <person name="Gasparich G."/>
        </authorList>
    </citation>
    <scope>NUCLEOTIDE SEQUENCE [LARGE SCALE GENOMIC DNA]</scope>
    <source>
        <strain evidence="2">P40</strain>
    </source>
</reference>
<organism evidence="1 2">
    <name type="scientific">Spiroplasma phoeniceum P40</name>
    <dbReference type="NCBI Taxonomy" id="1276259"/>
    <lineage>
        <taxon>Bacteria</taxon>
        <taxon>Bacillati</taxon>
        <taxon>Mycoplasmatota</taxon>
        <taxon>Mollicutes</taxon>
        <taxon>Entomoplasmatales</taxon>
        <taxon>Spiroplasmataceae</taxon>
        <taxon>Spiroplasma</taxon>
    </lineage>
</organism>
<dbReference type="Proteomes" id="UP000253689">
    <property type="component" value="Chromosome"/>
</dbReference>
<gene>
    <name evidence="1" type="ORF">SDAV_001444</name>
</gene>
<dbReference type="KEGG" id="sphh:SDAV_001444"/>
<dbReference type="AlphaFoldDB" id="A0A345DQC0"/>
<sequence>MFWPKFGNKTNLIYKLIFGFNNFGYSFFPLLNESECNSVNDEFSFLQIIEFK</sequence>
<keyword evidence="2" id="KW-1185">Reference proteome</keyword>
<accession>A0A345DQC0</accession>
<protein>
    <submittedName>
        <fullName evidence="1">Uncharacterized protein</fullName>
    </submittedName>
</protein>